<dbReference type="OrthoDB" id="199946at2"/>
<keyword evidence="6" id="KW-0004">4Fe-4S</keyword>
<feature type="transmembrane region" description="Helical" evidence="19">
    <location>
        <begin position="92"/>
        <end position="110"/>
    </location>
</feature>
<dbReference type="InterPro" id="IPR050482">
    <property type="entry name" value="Sensor_HK_TwoCompSys"/>
</dbReference>
<evidence type="ECO:0000256" key="6">
    <source>
        <dbReference type="ARBA" id="ARBA00022485"/>
    </source>
</evidence>
<keyword evidence="16" id="KW-0411">Iron-sulfur</keyword>
<evidence type="ECO:0000256" key="4">
    <source>
        <dbReference type="ARBA" id="ARBA00012438"/>
    </source>
</evidence>
<dbReference type="EC" id="2.7.13.3" evidence="4"/>
<sequence>MKRFLRRLSLKIDKLLQRITNHPFRLLLYLEWLLLSIVIFVDIPWDEILPSVKPLVGSSFKPSIPYYWLLTLILIIIFGLMGLRLPTASKKIKWFYTISQFVIILLGYILTGWSDFTTPYVIILIRSCLIFPRKEQLIVGGLSLICFIISIDTQSLKEGFLSLGNLSSEEIYRSVIYIIFSATLNVAIIFAFVLALVDAFIKERQSRQQLRIAHNQLRIYSLKIQDQAVLEERNRIAREIHDSVGHALTAQTIQLESALLFCHSDANKTQRYIEISRELAIDALNEIRKSISTLRAELLQGKSLAETIDLLIENFYKITNIRANLSINIRQSLDTDINIAIYRIIQEALTNISKHSNATTVEIILEKKIESIQLRIEDNGQGFNIEQNTTGFGLQGINERVRALGGRFIINSTVGTGCKIIVDIPLPKFDFTEK</sequence>
<dbReference type="PROSITE" id="PS50109">
    <property type="entry name" value="HIS_KIN"/>
    <property type="match status" value="1"/>
</dbReference>
<proteinExistence type="predicted"/>
<evidence type="ECO:0000313" key="22">
    <source>
        <dbReference type="Proteomes" id="UP000218418"/>
    </source>
</evidence>
<evidence type="ECO:0000256" key="15">
    <source>
        <dbReference type="ARBA" id="ARBA00023012"/>
    </source>
</evidence>
<keyword evidence="11" id="KW-0547">Nucleotide-binding</keyword>
<name>A0A1Z4LNK6_9CYAN</name>
<dbReference type="GO" id="GO:0051539">
    <property type="term" value="F:4 iron, 4 sulfur cluster binding"/>
    <property type="evidence" value="ECO:0007669"/>
    <property type="project" value="UniProtKB-KW"/>
</dbReference>
<dbReference type="Gene3D" id="1.20.5.1930">
    <property type="match status" value="1"/>
</dbReference>
<gene>
    <name evidence="21" type="ORF">NIES267_23040</name>
</gene>
<dbReference type="GO" id="GO:0016020">
    <property type="term" value="C:membrane"/>
    <property type="evidence" value="ECO:0007669"/>
    <property type="project" value="InterPro"/>
</dbReference>
<reference evidence="21 22" key="1">
    <citation type="submission" date="2017-06" db="EMBL/GenBank/DDBJ databases">
        <title>Genome sequencing of cyanobaciteial culture collection at National Institute for Environmental Studies (NIES).</title>
        <authorList>
            <person name="Hirose Y."/>
            <person name="Shimura Y."/>
            <person name="Fujisawa T."/>
            <person name="Nakamura Y."/>
            <person name="Kawachi M."/>
        </authorList>
    </citation>
    <scope>NUCLEOTIDE SEQUENCE [LARGE SCALE GENOMIC DNA]</scope>
    <source>
        <strain evidence="21 22">NIES-267</strain>
    </source>
</reference>
<dbReference type="CDD" id="cd16917">
    <property type="entry name" value="HATPase_UhpB-NarQ-NarX-like"/>
    <property type="match status" value="1"/>
</dbReference>
<evidence type="ECO:0000256" key="13">
    <source>
        <dbReference type="ARBA" id="ARBA00022840"/>
    </source>
</evidence>
<feature type="transmembrane region" description="Helical" evidence="19">
    <location>
        <begin position="26"/>
        <end position="45"/>
    </location>
</feature>
<keyword evidence="15" id="KW-0902">Two-component regulatory system</keyword>
<keyword evidence="9" id="KW-0808">Transferase</keyword>
<dbReference type="GO" id="GO:0000155">
    <property type="term" value="F:phosphorelay sensor kinase activity"/>
    <property type="evidence" value="ECO:0007669"/>
    <property type="project" value="InterPro"/>
</dbReference>
<keyword evidence="7" id="KW-0963">Cytoplasm</keyword>
<dbReference type="Gene3D" id="3.30.565.10">
    <property type="entry name" value="Histidine kinase-like ATPase, C-terminal domain"/>
    <property type="match status" value="1"/>
</dbReference>
<evidence type="ECO:0000256" key="11">
    <source>
        <dbReference type="ARBA" id="ARBA00022741"/>
    </source>
</evidence>
<evidence type="ECO:0000256" key="12">
    <source>
        <dbReference type="ARBA" id="ARBA00022777"/>
    </source>
</evidence>
<dbReference type="Proteomes" id="UP000218418">
    <property type="component" value="Chromosome"/>
</dbReference>
<dbReference type="SUPFAM" id="SSF55874">
    <property type="entry name" value="ATPase domain of HSP90 chaperone/DNA topoisomerase II/histidine kinase"/>
    <property type="match status" value="1"/>
</dbReference>
<evidence type="ECO:0000256" key="10">
    <source>
        <dbReference type="ARBA" id="ARBA00022723"/>
    </source>
</evidence>
<feature type="domain" description="Histidine kinase" evidence="20">
    <location>
        <begin position="341"/>
        <end position="428"/>
    </location>
</feature>
<dbReference type="PANTHER" id="PTHR24421:SF10">
    <property type="entry name" value="NITRATE_NITRITE SENSOR PROTEIN NARQ"/>
    <property type="match status" value="1"/>
</dbReference>
<evidence type="ECO:0000256" key="1">
    <source>
        <dbReference type="ARBA" id="ARBA00000085"/>
    </source>
</evidence>
<dbReference type="SMART" id="SM00387">
    <property type="entry name" value="HATPase_c"/>
    <property type="match status" value="1"/>
</dbReference>
<dbReference type="GO" id="GO:0046983">
    <property type="term" value="F:protein dimerization activity"/>
    <property type="evidence" value="ECO:0007669"/>
    <property type="project" value="InterPro"/>
</dbReference>
<feature type="transmembrane region" description="Helical" evidence="19">
    <location>
        <begin position="176"/>
        <end position="201"/>
    </location>
</feature>
<dbReference type="Pfam" id="PF07730">
    <property type="entry name" value="HisKA_3"/>
    <property type="match status" value="1"/>
</dbReference>
<organism evidence="21 22">
    <name type="scientific">Calothrix parasitica NIES-267</name>
    <dbReference type="NCBI Taxonomy" id="1973488"/>
    <lineage>
        <taxon>Bacteria</taxon>
        <taxon>Bacillati</taxon>
        <taxon>Cyanobacteriota</taxon>
        <taxon>Cyanophyceae</taxon>
        <taxon>Nostocales</taxon>
        <taxon>Calotrichaceae</taxon>
        <taxon>Calothrix</taxon>
    </lineage>
</organism>
<evidence type="ECO:0000256" key="19">
    <source>
        <dbReference type="SAM" id="Phobius"/>
    </source>
</evidence>
<dbReference type="GO" id="GO:0005737">
    <property type="term" value="C:cytoplasm"/>
    <property type="evidence" value="ECO:0007669"/>
    <property type="project" value="UniProtKB-SubCell"/>
</dbReference>
<keyword evidence="19" id="KW-0472">Membrane</keyword>
<dbReference type="PRINTS" id="PR00344">
    <property type="entry name" value="BCTRLSENSOR"/>
</dbReference>
<evidence type="ECO:0000256" key="7">
    <source>
        <dbReference type="ARBA" id="ARBA00022490"/>
    </source>
</evidence>
<evidence type="ECO:0000256" key="2">
    <source>
        <dbReference type="ARBA" id="ARBA00001966"/>
    </source>
</evidence>
<dbReference type="EMBL" id="AP018227">
    <property type="protein sequence ID" value="BAY82820.1"/>
    <property type="molecule type" value="Genomic_DNA"/>
</dbReference>
<dbReference type="GO" id="GO:0005524">
    <property type="term" value="F:ATP binding"/>
    <property type="evidence" value="ECO:0007669"/>
    <property type="project" value="UniProtKB-KW"/>
</dbReference>
<evidence type="ECO:0000313" key="21">
    <source>
        <dbReference type="EMBL" id="BAY82820.1"/>
    </source>
</evidence>
<keyword evidence="12" id="KW-0418">Kinase</keyword>
<dbReference type="InterPro" id="IPR003594">
    <property type="entry name" value="HATPase_dom"/>
</dbReference>
<evidence type="ECO:0000256" key="18">
    <source>
        <dbReference type="ARBA" id="ARBA00030800"/>
    </source>
</evidence>
<evidence type="ECO:0000256" key="9">
    <source>
        <dbReference type="ARBA" id="ARBA00022679"/>
    </source>
</evidence>
<keyword evidence="19" id="KW-1133">Transmembrane helix</keyword>
<evidence type="ECO:0000256" key="8">
    <source>
        <dbReference type="ARBA" id="ARBA00022553"/>
    </source>
</evidence>
<accession>A0A1Z4LNK6</accession>
<keyword evidence="8" id="KW-0597">Phosphoprotein</keyword>
<evidence type="ECO:0000256" key="14">
    <source>
        <dbReference type="ARBA" id="ARBA00023004"/>
    </source>
</evidence>
<dbReference type="AlphaFoldDB" id="A0A1Z4LNK6"/>
<dbReference type="InterPro" id="IPR036890">
    <property type="entry name" value="HATPase_C_sf"/>
</dbReference>
<keyword evidence="19" id="KW-0812">Transmembrane</keyword>
<keyword evidence="10" id="KW-0479">Metal-binding</keyword>
<keyword evidence="13" id="KW-0067">ATP-binding</keyword>
<dbReference type="PANTHER" id="PTHR24421">
    <property type="entry name" value="NITRATE/NITRITE SENSOR PROTEIN NARX-RELATED"/>
    <property type="match status" value="1"/>
</dbReference>
<dbReference type="InterPro" id="IPR004358">
    <property type="entry name" value="Sig_transdc_His_kin-like_C"/>
</dbReference>
<dbReference type="Pfam" id="PF02518">
    <property type="entry name" value="HATPase_c"/>
    <property type="match status" value="1"/>
</dbReference>
<keyword evidence="22" id="KW-1185">Reference proteome</keyword>
<dbReference type="GO" id="GO:0046872">
    <property type="term" value="F:metal ion binding"/>
    <property type="evidence" value="ECO:0007669"/>
    <property type="project" value="UniProtKB-KW"/>
</dbReference>
<evidence type="ECO:0000256" key="3">
    <source>
        <dbReference type="ARBA" id="ARBA00004496"/>
    </source>
</evidence>
<dbReference type="InterPro" id="IPR011712">
    <property type="entry name" value="Sig_transdc_His_kin_sub3_dim/P"/>
</dbReference>
<evidence type="ECO:0000259" key="20">
    <source>
        <dbReference type="PROSITE" id="PS50109"/>
    </source>
</evidence>
<evidence type="ECO:0000256" key="5">
    <source>
        <dbReference type="ARBA" id="ARBA00017322"/>
    </source>
</evidence>
<comment type="cofactor">
    <cofactor evidence="2">
        <name>[4Fe-4S] cluster</name>
        <dbReference type="ChEBI" id="CHEBI:49883"/>
    </cofactor>
</comment>
<feature type="transmembrane region" description="Helical" evidence="19">
    <location>
        <begin position="65"/>
        <end position="85"/>
    </location>
</feature>
<comment type="function">
    <text evidence="17">Member of the two-component regulatory system NreB/NreC involved in the control of dissimilatory nitrate/nitrite reduction in response to oxygen. NreB functions as a direct oxygen sensor histidine kinase which is autophosphorylated, in the absence of oxygen, probably at the conserved histidine residue, and transfers its phosphate group probably to a conserved aspartate residue of NreC. NreB/NreC activates the expression of the nitrate (narGHJI) and nitrite (nir) reductase operons, as well as the putative nitrate transporter gene narT.</text>
</comment>
<dbReference type="InterPro" id="IPR005467">
    <property type="entry name" value="His_kinase_dom"/>
</dbReference>
<comment type="catalytic activity">
    <reaction evidence="1">
        <text>ATP + protein L-histidine = ADP + protein N-phospho-L-histidine.</text>
        <dbReference type="EC" id="2.7.13.3"/>
    </reaction>
</comment>
<protein>
    <recommendedName>
        <fullName evidence="5">Oxygen sensor histidine kinase NreB</fullName>
        <ecNumber evidence="4">2.7.13.3</ecNumber>
    </recommendedName>
    <alternativeName>
        <fullName evidence="18">Nitrogen regulation protein B</fullName>
    </alternativeName>
</protein>
<evidence type="ECO:0000256" key="16">
    <source>
        <dbReference type="ARBA" id="ARBA00023014"/>
    </source>
</evidence>
<keyword evidence="14" id="KW-0408">Iron</keyword>
<evidence type="ECO:0000256" key="17">
    <source>
        <dbReference type="ARBA" id="ARBA00024827"/>
    </source>
</evidence>
<comment type="subcellular location">
    <subcellularLocation>
        <location evidence="3">Cytoplasm</location>
    </subcellularLocation>
</comment>